<accession>A0A0H2RUT8</accession>
<sequence length="312" mass="33160">MSVMTPSLPLVCILLCLSSVSLARPSSWTERFAAEWTRRDSSSSSRNVPPEGFYQPTSFLTNVPGTFPAGLGEPLNVIISGNSDAAVLVNQLNDGGLQNYFQSVGFSGTCLGQIDGLQESVDLGDGNGTVNQTDVMRWNYGDPTLGTCKETVEGGNHFRYWIQDGPTGNSGAIFLAESYELPVAQDHDIIDNGYNLGRDWLVGNATSNTFINTTSLTANATFSGQTSAQGFTYQTSVIYLSGLLPNTSDGINHFITVGDGQNAVDGLVAVLTVKISQRPQNTASSFALPLFTTPSAALTTTSLLMLGLLFSL</sequence>
<name>A0A0H2RUT8_9AGAM</name>
<evidence type="ECO:0000256" key="1">
    <source>
        <dbReference type="SAM" id="SignalP"/>
    </source>
</evidence>
<protein>
    <submittedName>
        <fullName evidence="2">Uncharacterized protein</fullName>
    </submittedName>
</protein>
<evidence type="ECO:0000313" key="2">
    <source>
        <dbReference type="EMBL" id="KLO08546.1"/>
    </source>
</evidence>
<dbReference type="InParanoid" id="A0A0H2RUT8"/>
<proteinExistence type="predicted"/>
<organism evidence="2 3">
    <name type="scientific">Schizopora paradoxa</name>
    <dbReference type="NCBI Taxonomy" id="27342"/>
    <lineage>
        <taxon>Eukaryota</taxon>
        <taxon>Fungi</taxon>
        <taxon>Dikarya</taxon>
        <taxon>Basidiomycota</taxon>
        <taxon>Agaricomycotina</taxon>
        <taxon>Agaricomycetes</taxon>
        <taxon>Hymenochaetales</taxon>
        <taxon>Schizoporaceae</taxon>
        <taxon>Schizopora</taxon>
    </lineage>
</organism>
<keyword evidence="3" id="KW-1185">Reference proteome</keyword>
<dbReference type="OrthoDB" id="2310204at2759"/>
<feature type="signal peptide" evidence="1">
    <location>
        <begin position="1"/>
        <end position="23"/>
    </location>
</feature>
<evidence type="ECO:0000313" key="3">
    <source>
        <dbReference type="Proteomes" id="UP000053477"/>
    </source>
</evidence>
<dbReference type="EMBL" id="KQ086087">
    <property type="protein sequence ID" value="KLO08546.1"/>
    <property type="molecule type" value="Genomic_DNA"/>
</dbReference>
<dbReference type="STRING" id="27342.A0A0H2RUT8"/>
<dbReference type="AlphaFoldDB" id="A0A0H2RUT8"/>
<dbReference type="Proteomes" id="UP000053477">
    <property type="component" value="Unassembled WGS sequence"/>
</dbReference>
<reference evidence="2 3" key="1">
    <citation type="submission" date="2015-04" db="EMBL/GenBank/DDBJ databases">
        <title>Complete genome sequence of Schizopora paradoxa KUC8140, a cosmopolitan wood degrader in East Asia.</title>
        <authorList>
            <consortium name="DOE Joint Genome Institute"/>
            <person name="Min B."/>
            <person name="Park H."/>
            <person name="Jang Y."/>
            <person name="Kim J.-J."/>
            <person name="Kim K.H."/>
            <person name="Pangilinan J."/>
            <person name="Lipzen A."/>
            <person name="Riley R."/>
            <person name="Grigoriev I.V."/>
            <person name="Spatafora J.W."/>
            <person name="Choi I.-G."/>
        </authorList>
    </citation>
    <scope>NUCLEOTIDE SEQUENCE [LARGE SCALE GENOMIC DNA]</scope>
    <source>
        <strain evidence="2 3">KUC8140</strain>
    </source>
</reference>
<feature type="chain" id="PRO_5005202148" evidence="1">
    <location>
        <begin position="24"/>
        <end position="312"/>
    </location>
</feature>
<keyword evidence="1" id="KW-0732">Signal</keyword>
<gene>
    <name evidence="2" type="ORF">SCHPADRAFT_908523</name>
</gene>